<protein>
    <submittedName>
        <fullName evidence="3">Uncharacterized protein LOC111106952 isoform X1</fullName>
    </submittedName>
</protein>
<feature type="compositionally biased region" description="Basic and acidic residues" evidence="1">
    <location>
        <begin position="504"/>
        <end position="517"/>
    </location>
</feature>
<dbReference type="RefSeq" id="XP_022297551.1">
    <property type="nucleotide sequence ID" value="XM_022441843.1"/>
</dbReference>
<feature type="region of interest" description="Disordered" evidence="1">
    <location>
        <begin position="480"/>
        <end position="539"/>
    </location>
</feature>
<dbReference type="GeneID" id="111106952"/>
<evidence type="ECO:0000256" key="1">
    <source>
        <dbReference type="SAM" id="MobiDB-lite"/>
    </source>
</evidence>
<dbReference type="Proteomes" id="UP000694844">
    <property type="component" value="Chromosome 8"/>
</dbReference>
<sequence>MGPKPFRSTINYMTFTMNGTNDTELDAEPVDQRCPVARGTSGQLPINRISNAELYNNNPHYPRNADQNPVEPIDLIHFVFVFAHEDWTKFNEFYTWFKGIVSTLPNGDQVKMEKYDSQVFPPTHDENVHDICERAMFILPFLSQNFCTNNHLRFFLSEGIGSTRLDPTKVSCNVSVIVKKQKKYAIRPVFTADPRCGAYHIPTGLSMIRGIDYFNKEKEYVTDRVVGMINEAMREFNERKDAMHLALTGSERFLEDFDEEFERTHGPPPTSDRYERPGHEYSFPEDNFPIQENGDGAWNSPNSDISKFVEGITMMEAPQNNLSIEGTGSSPDHGFTARGASTNPSDTTLEEDAARPTMNSGDHGSRVCSSDTGNDMSLEIDNGSLHKEHLPNMTTGATAMGQVGQAASGGSAGKDGNRHQGNLMQGVEKTKKKGQKLGETLNIVIKNCNNVQIGENAALLTSKRDQEALRRKYHGNFVISEANSDDPSSSESNSEMTWNNLSSPERDFEDTQTKDLENSDSDNDSGLLPDNIPSNFSSNIRNTTNNNLTGLQINVDDSVDNHEDAISDHDSFLDYHLNDSKLESLPEYKEEQPDVVQQQCVTDVHLRVLNLCKNTRKISNSIDSGYLSHMCISSVHTSCLAQRQGSRHTDDEDVD</sequence>
<dbReference type="KEGG" id="cvn:111106952"/>
<dbReference type="OrthoDB" id="6157949at2759"/>
<feature type="compositionally biased region" description="Polar residues" evidence="1">
    <location>
        <begin position="357"/>
        <end position="369"/>
    </location>
</feature>
<dbReference type="AlphaFoldDB" id="A0A8B8B2N2"/>
<evidence type="ECO:0000313" key="3">
    <source>
        <dbReference type="RefSeq" id="XP_022297551.1"/>
    </source>
</evidence>
<name>A0A8B8B2N2_CRAVI</name>
<reference evidence="3" key="1">
    <citation type="submission" date="2025-08" db="UniProtKB">
        <authorList>
            <consortium name="RefSeq"/>
        </authorList>
    </citation>
    <scope>IDENTIFICATION</scope>
    <source>
        <tissue evidence="3">Whole sample</tissue>
    </source>
</reference>
<keyword evidence="2" id="KW-1185">Reference proteome</keyword>
<organism evidence="2 3">
    <name type="scientific">Crassostrea virginica</name>
    <name type="common">Eastern oyster</name>
    <dbReference type="NCBI Taxonomy" id="6565"/>
    <lineage>
        <taxon>Eukaryota</taxon>
        <taxon>Metazoa</taxon>
        <taxon>Spiralia</taxon>
        <taxon>Lophotrochozoa</taxon>
        <taxon>Mollusca</taxon>
        <taxon>Bivalvia</taxon>
        <taxon>Autobranchia</taxon>
        <taxon>Pteriomorphia</taxon>
        <taxon>Ostreida</taxon>
        <taxon>Ostreoidea</taxon>
        <taxon>Ostreidae</taxon>
        <taxon>Crassostrea</taxon>
    </lineage>
</organism>
<evidence type="ECO:0000313" key="2">
    <source>
        <dbReference type="Proteomes" id="UP000694844"/>
    </source>
</evidence>
<gene>
    <name evidence="3" type="primary">LOC111106952</name>
</gene>
<accession>A0A8B8B2N2</accession>
<feature type="region of interest" description="Disordered" evidence="1">
    <location>
        <begin position="325"/>
        <end position="369"/>
    </location>
</feature>
<feature type="compositionally biased region" description="Low complexity" evidence="1">
    <location>
        <begin position="480"/>
        <end position="495"/>
    </location>
</feature>
<proteinExistence type="predicted"/>